<keyword evidence="2" id="KW-0732">Signal</keyword>
<evidence type="ECO:0000313" key="4">
    <source>
        <dbReference type="Proteomes" id="UP001630127"/>
    </source>
</evidence>
<dbReference type="Proteomes" id="UP001630127">
    <property type="component" value="Unassembled WGS sequence"/>
</dbReference>
<gene>
    <name evidence="3" type="ORF">ACH5RR_033042</name>
</gene>
<accession>A0ABD2YND6</accession>
<dbReference type="AlphaFoldDB" id="A0ABD2YND6"/>
<proteinExistence type="predicted"/>
<keyword evidence="1" id="KW-0175">Coiled coil</keyword>
<feature type="signal peptide" evidence="2">
    <location>
        <begin position="1"/>
        <end position="17"/>
    </location>
</feature>
<evidence type="ECO:0000256" key="1">
    <source>
        <dbReference type="SAM" id="Coils"/>
    </source>
</evidence>
<sequence length="196" mass="22157">MSNFSLVVLFLGVVVLATPSTSRLLYNKPQIDRDTIEALYVQAQAIIDTLNEETTKHHLAPLPSKEWEGKAVEIRKEVKNYLDETLSPSEISDIDQEVNNYLNKALAPSETWNEETENYSILANNYHDFALSPSGRLGVVEIEKDVKDHHDNSLPTSKSLLIDEEAENYHYFALSPADRLEEKAAELVEELENTTP</sequence>
<feature type="coiled-coil region" evidence="1">
    <location>
        <begin position="33"/>
        <end position="84"/>
    </location>
</feature>
<comment type="caution">
    <text evidence="3">The sequence shown here is derived from an EMBL/GenBank/DDBJ whole genome shotgun (WGS) entry which is preliminary data.</text>
</comment>
<dbReference type="EMBL" id="JBJUIK010000013">
    <property type="protein sequence ID" value="KAL3507660.1"/>
    <property type="molecule type" value="Genomic_DNA"/>
</dbReference>
<protein>
    <submittedName>
        <fullName evidence="3">Uncharacterized protein</fullName>
    </submittedName>
</protein>
<reference evidence="3 4" key="1">
    <citation type="submission" date="2024-11" db="EMBL/GenBank/DDBJ databases">
        <title>A near-complete genome assembly of Cinchona calisaya.</title>
        <authorList>
            <person name="Lian D.C."/>
            <person name="Zhao X.W."/>
            <person name="Wei L."/>
        </authorList>
    </citation>
    <scope>NUCLEOTIDE SEQUENCE [LARGE SCALE GENOMIC DNA]</scope>
    <source>
        <tissue evidence="3">Nenye</tissue>
    </source>
</reference>
<name>A0ABD2YND6_9GENT</name>
<feature type="chain" id="PRO_5044800365" evidence="2">
    <location>
        <begin position="18"/>
        <end position="196"/>
    </location>
</feature>
<evidence type="ECO:0000313" key="3">
    <source>
        <dbReference type="EMBL" id="KAL3507660.1"/>
    </source>
</evidence>
<organism evidence="3 4">
    <name type="scientific">Cinchona calisaya</name>
    <dbReference type="NCBI Taxonomy" id="153742"/>
    <lineage>
        <taxon>Eukaryota</taxon>
        <taxon>Viridiplantae</taxon>
        <taxon>Streptophyta</taxon>
        <taxon>Embryophyta</taxon>
        <taxon>Tracheophyta</taxon>
        <taxon>Spermatophyta</taxon>
        <taxon>Magnoliopsida</taxon>
        <taxon>eudicotyledons</taxon>
        <taxon>Gunneridae</taxon>
        <taxon>Pentapetalae</taxon>
        <taxon>asterids</taxon>
        <taxon>lamiids</taxon>
        <taxon>Gentianales</taxon>
        <taxon>Rubiaceae</taxon>
        <taxon>Cinchonoideae</taxon>
        <taxon>Cinchoneae</taxon>
        <taxon>Cinchona</taxon>
    </lineage>
</organism>
<keyword evidence="4" id="KW-1185">Reference proteome</keyword>
<evidence type="ECO:0000256" key="2">
    <source>
        <dbReference type="SAM" id="SignalP"/>
    </source>
</evidence>